<keyword evidence="5 8" id="KW-1133">Transmembrane helix</keyword>
<feature type="transmembrane region" description="Helical" evidence="8">
    <location>
        <begin position="266"/>
        <end position="286"/>
    </location>
</feature>
<comment type="subcellular location">
    <subcellularLocation>
        <location evidence="1">Cell membrane</location>
        <topology evidence="1">Multi-pass membrane protein</topology>
    </subcellularLocation>
</comment>
<comment type="similarity">
    <text evidence="2">Belongs to the chromate ion transporter (CHR) (TC 2.A.51) family.</text>
</comment>
<sequence length="485" mass="50533">MGAEEEEEIKEYGVGTGLLESGAKERATFTLDDDDEEVGGGGRARGQKLPPSSSAAPGIPYAHVTFVEIAKQFAVLGWTAFGGPAAHIATFERVFVSSKSWLSSQVFTEFLALGQCVSGPTSTQMAFAIGVVKKGTMGGLLSGSMFLHPGFILMSILGAATGGALGRPSALVRALVAGFTAVAIALVAGAAAGLGKKVCQDKVTTCILTVSAAVCLYSKAAFVMPLLMLVGGAVTLVAYRKKDFAAEDRAEGGDIKSLGLTTRQGGILLAVWVSLLSILLIVVAATKGHLWGPLSWFSTFYTAGSLIFGGGQVLLPLLLDQMTSEGTCGDPTQCPALMTEDQFYAGLAAAQSMPGPLFNFSAYLGAVIAHNAGYWSFFGTLVCWVGLFAPGIMLIFGVLPFWGTFRRFPLYKRALPGINSAAVGLIFTAVFRMTFQAHEQSPFPKASTSIGVLSFTAVQHLGVPAPVAVIAGGCLGMLVHAARLH</sequence>
<evidence type="ECO:0000256" key="2">
    <source>
        <dbReference type="ARBA" id="ARBA00005262"/>
    </source>
</evidence>
<dbReference type="Proteomes" id="UP001472866">
    <property type="component" value="Chromosome 12"/>
</dbReference>
<feature type="transmembrane region" description="Helical" evidence="8">
    <location>
        <begin position="171"/>
        <end position="194"/>
    </location>
</feature>
<evidence type="ECO:0000313" key="10">
    <source>
        <dbReference type="Proteomes" id="UP001472866"/>
    </source>
</evidence>
<dbReference type="PIRSF" id="PIRSF004810">
    <property type="entry name" value="ChrA"/>
    <property type="match status" value="1"/>
</dbReference>
<proteinExistence type="inferred from homology"/>
<dbReference type="NCBIfam" id="TIGR00937">
    <property type="entry name" value="2A51"/>
    <property type="match status" value="1"/>
</dbReference>
<keyword evidence="6 8" id="KW-0472">Membrane</keyword>
<feature type="transmembrane region" description="Helical" evidence="8">
    <location>
        <begin position="414"/>
        <end position="435"/>
    </location>
</feature>
<evidence type="ECO:0000256" key="1">
    <source>
        <dbReference type="ARBA" id="ARBA00004651"/>
    </source>
</evidence>
<keyword evidence="3" id="KW-1003">Cell membrane</keyword>
<keyword evidence="4 8" id="KW-0812">Transmembrane</keyword>
<dbReference type="AlphaFoldDB" id="A0AAX4PGY9"/>
<dbReference type="InterPro" id="IPR014047">
    <property type="entry name" value="Chr_Tranpt_l_chain"/>
</dbReference>
<evidence type="ECO:0000256" key="3">
    <source>
        <dbReference type="ARBA" id="ARBA00022475"/>
    </source>
</evidence>
<evidence type="ECO:0000256" key="7">
    <source>
        <dbReference type="SAM" id="MobiDB-lite"/>
    </source>
</evidence>
<organism evidence="9 10">
    <name type="scientific">Chloropicon roscoffensis</name>
    <dbReference type="NCBI Taxonomy" id="1461544"/>
    <lineage>
        <taxon>Eukaryota</taxon>
        <taxon>Viridiplantae</taxon>
        <taxon>Chlorophyta</taxon>
        <taxon>Chloropicophyceae</taxon>
        <taxon>Chloropicales</taxon>
        <taxon>Chloropicaceae</taxon>
        <taxon>Chloropicon</taxon>
    </lineage>
</organism>
<feature type="transmembrane region" description="Helical" evidence="8">
    <location>
        <begin position="463"/>
        <end position="482"/>
    </location>
</feature>
<dbReference type="PANTHER" id="PTHR33567">
    <property type="entry name" value="CHROMATE ION TRANSPORTER (EUROFUNG)"/>
    <property type="match status" value="1"/>
</dbReference>
<feature type="transmembrane region" description="Helical" evidence="8">
    <location>
        <begin position="298"/>
        <end position="319"/>
    </location>
</feature>
<dbReference type="InterPro" id="IPR003370">
    <property type="entry name" value="Chromate_transpt"/>
</dbReference>
<evidence type="ECO:0000256" key="6">
    <source>
        <dbReference type="ARBA" id="ARBA00023136"/>
    </source>
</evidence>
<dbReference type="GO" id="GO:0005886">
    <property type="term" value="C:plasma membrane"/>
    <property type="evidence" value="ECO:0007669"/>
    <property type="project" value="UniProtKB-SubCell"/>
</dbReference>
<accession>A0AAX4PGY9</accession>
<protein>
    <submittedName>
        <fullName evidence="9">Chromate transport protein</fullName>
    </submittedName>
</protein>
<dbReference type="EMBL" id="CP151512">
    <property type="protein sequence ID" value="WZN65457.1"/>
    <property type="molecule type" value="Genomic_DNA"/>
</dbReference>
<reference evidence="9 10" key="1">
    <citation type="submission" date="2024-03" db="EMBL/GenBank/DDBJ databases">
        <title>Complete genome sequence of the green alga Chloropicon roscoffensis RCC1871.</title>
        <authorList>
            <person name="Lemieux C."/>
            <person name="Pombert J.-F."/>
            <person name="Otis C."/>
            <person name="Turmel M."/>
        </authorList>
    </citation>
    <scope>NUCLEOTIDE SEQUENCE [LARGE SCALE GENOMIC DNA]</scope>
    <source>
        <strain evidence="9 10">RCC1871</strain>
    </source>
</reference>
<gene>
    <name evidence="9" type="ORF">HKI87_12g70160</name>
</gene>
<feature type="transmembrane region" description="Helical" evidence="8">
    <location>
        <begin position="206"/>
        <end position="239"/>
    </location>
</feature>
<dbReference type="PANTHER" id="PTHR33567:SF3">
    <property type="entry name" value="CHROMATE ION TRANSPORTER (EUROFUNG)"/>
    <property type="match status" value="1"/>
</dbReference>
<feature type="region of interest" description="Disordered" evidence="7">
    <location>
        <begin position="1"/>
        <end position="54"/>
    </location>
</feature>
<evidence type="ECO:0000256" key="5">
    <source>
        <dbReference type="ARBA" id="ARBA00022989"/>
    </source>
</evidence>
<name>A0AAX4PGY9_9CHLO</name>
<keyword evidence="10" id="KW-1185">Reference proteome</keyword>
<evidence type="ECO:0000256" key="4">
    <source>
        <dbReference type="ARBA" id="ARBA00022692"/>
    </source>
</evidence>
<evidence type="ECO:0000256" key="8">
    <source>
        <dbReference type="SAM" id="Phobius"/>
    </source>
</evidence>
<feature type="transmembrane region" description="Helical" evidence="8">
    <location>
        <begin position="374"/>
        <end position="402"/>
    </location>
</feature>
<feature type="transmembrane region" description="Helical" evidence="8">
    <location>
        <begin position="146"/>
        <end position="165"/>
    </location>
</feature>
<evidence type="ECO:0000313" key="9">
    <source>
        <dbReference type="EMBL" id="WZN65457.1"/>
    </source>
</evidence>
<dbReference type="Pfam" id="PF02417">
    <property type="entry name" value="Chromate_transp"/>
    <property type="match status" value="2"/>
</dbReference>
<dbReference type="GO" id="GO:0015109">
    <property type="term" value="F:chromate transmembrane transporter activity"/>
    <property type="evidence" value="ECO:0007669"/>
    <property type="project" value="InterPro"/>
</dbReference>